<dbReference type="AlphaFoldDB" id="A0AAV4N6Q6"/>
<proteinExistence type="predicted"/>
<dbReference type="EMBL" id="BPLR01002905">
    <property type="protein sequence ID" value="GIX79182.1"/>
    <property type="molecule type" value="Genomic_DNA"/>
</dbReference>
<accession>A0AAV4N6Q6</accession>
<reference evidence="1 2" key="1">
    <citation type="submission" date="2021-06" db="EMBL/GenBank/DDBJ databases">
        <title>Caerostris extrusa draft genome.</title>
        <authorList>
            <person name="Kono N."/>
            <person name="Arakawa K."/>
        </authorList>
    </citation>
    <scope>NUCLEOTIDE SEQUENCE [LARGE SCALE GENOMIC DNA]</scope>
</reference>
<comment type="caution">
    <text evidence="1">The sequence shown here is derived from an EMBL/GenBank/DDBJ whole genome shotgun (WGS) entry which is preliminary data.</text>
</comment>
<dbReference type="Proteomes" id="UP001054945">
    <property type="component" value="Unassembled WGS sequence"/>
</dbReference>
<name>A0AAV4N6Q6_CAEEX</name>
<gene>
    <name evidence="1" type="ORF">CEXT_221011</name>
</gene>
<evidence type="ECO:0000313" key="2">
    <source>
        <dbReference type="Proteomes" id="UP001054945"/>
    </source>
</evidence>
<organism evidence="1 2">
    <name type="scientific">Caerostris extrusa</name>
    <name type="common">Bark spider</name>
    <name type="synonym">Caerostris bankana</name>
    <dbReference type="NCBI Taxonomy" id="172846"/>
    <lineage>
        <taxon>Eukaryota</taxon>
        <taxon>Metazoa</taxon>
        <taxon>Ecdysozoa</taxon>
        <taxon>Arthropoda</taxon>
        <taxon>Chelicerata</taxon>
        <taxon>Arachnida</taxon>
        <taxon>Araneae</taxon>
        <taxon>Araneomorphae</taxon>
        <taxon>Entelegynae</taxon>
        <taxon>Araneoidea</taxon>
        <taxon>Araneidae</taxon>
        <taxon>Caerostris</taxon>
    </lineage>
</organism>
<sequence>MISFLQLFRTILKSLSRSLGILSPQESRVFREISQSATRHAFLTANLPNVSGQIKPLIDLESFAGGSWCLNHR</sequence>
<evidence type="ECO:0000313" key="1">
    <source>
        <dbReference type="EMBL" id="GIX79182.1"/>
    </source>
</evidence>
<keyword evidence="2" id="KW-1185">Reference proteome</keyword>
<protein>
    <submittedName>
        <fullName evidence="1">Uncharacterized protein</fullName>
    </submittedName>
</protein>